<sequence>MRLVIVLFLFVLLPVVLTQSNCQQHNIWLMDVLNVLIPKIDENLNAACDVPSKKLILQYMINMLNVLSLRIKKPCVFTFQPLAFSSTCPALDFANIGFYDMLGRTNYVLDGFCAPGANCPVDQAAYNEVINQKTNLQNILASLNAG</sequence>
<organism evidence="2 3">
    <name type="scientific">Steinernema carpocapsae</name>
    <name type="common">Entomopathogenic nematode</name>
    <dbReference type="NCBI Taxonomy" id="34508"/>
    <lineage>
        <taxon>Eukaryota</taxon>
        <taxon>Metazoa</taxon>
        <taxon>Ecdysozoa</taxon>
        <taxon>Nematoda</taxon>
        <taxon>Chromadorea</taxon>
        <taxon>Rhabditida</taxon>
        <taxon>Tylenchina</taxon>
        <taxon>Panagrolaimomorpha</taxon>
        <taxon>Strongyloidoidea</taxon>
        <taxon>Steinernematidae</taxon>
        <taxon>Steinernema</taxon>
    </lineage>
</organism>
<proteinExistence type="predicted"/>
<feature type="signal peptide" evidence="1">
    <location>
        <begin position="1"/>
        <end position="18"/>
    </location>
</feature>
<accession>A0A4U5PEP3</accession>
<keyword evidence="1" id="KW-0732">Signal</keyword>
<comment type="caution">
    <text evidence="2">The sequence shown here is derived from an EMBL/GenBank/DDBJ whole genome shotgun (WGS) entry which is preliminary data.</text>
</comment>
<name>A0A4U5PEP3_STECR</name>
<dbReference type="Proteomes" id="UP000298663">
    <property type="component" value="Unassembled WGS sequence"/>
</dbReference>
<feature type="chain" id="PRO_5020250516" evidence="1">
    <location>
        <begin position="19"/>
        <end position="146"/>
    </location>
</feature>
<reference evidence="2 3" key="2">
    <citation type="journal article" date="2019" name="G3 (Bethesda)">
        <title>Hybrid Assembly of the Genome of the Entomopathogenic Nematode Steinernema carpocapsae Identifies the X-Chromosome.</title>
        <authorList>
            <person name="Serra L."/>
            <person name="Macchietto M."/>
            <person name="Macias-Munoz A."/>
            <person name="McGill C.J."/>
            <person name="Rodriguez I.M."/>
            <person name="Rodriguez B."/>
            <person name="Murad R."/>
            <person name="Mortazavi A."/>
        </authorList>
    </citation>
    <scope>NUCLEOTIDE SEQUENCE [LARGE SCALE GENOMIC DNA]</scope>
    <source>
        <strain evidence="2 3">ALL</strain>
    </source>
</reference>
<evidence type="ECO:0000256" key="1">
    <source>
        <dbReference type="SAM" id="SignalP"/>
    </source>
</evidence>
<evidence type="ECO:0000313" key="3">
    <source>
        <dbReference type="Proteomes" id="UP000298663"/>
    </source>
</evidence>
<protein>
    <submittedName>
        <fullName evidence="2">Uncharacterized protein</fullName>
    </submittedName>
</protein>
<dbReference type="AlphaFoldDB" id="A0A4U5PEP3"/>
<keyword evidence="3" id="KW-1185">Reference proteome</keyword>
<gene>
    <name evidence="2" type="ORF">L596_008922</name>
</gene>
<evidence type="ECO:0000313" key="2">
    <source>
        <dbReference type="EMBL" id="TKR94661.1"/>
    </source>
</evidence>
<dbReference type="EMBL" id="AZBU02000002">
    <property type="protein sequence ID" value="TKR94661.1"/>
    <property type="molecule type" value="Genomic_DNA"/>
</dbReference>
<reference evidence="2 3" key="1">
    <citation type="journal article" date="2015" name="Genome Biol.">
        <title>Comparative genomics of Steinernema reveals deeply conserved gene regulatory networks.</title>
        <authorList>
            <person name="Dillman A.R."/>
            <person name="Macchietto M."/>
            <person name="Porter C.F."/>
            <person name="Rogers A."/>
            <person name="Williams B."/>
            <person name="Antoshechkin I."/>
            <person name="Lee M.M."/>
            <person name="Goodwin Z."/>
            <person name="Lu X."/>
            <person name="Lewis E.E."/>
            <person name="Goodrich-Blair H."/>
            <person name="Stock S.P."/>
            <person name="Adams B.J."/>
            <person name="Sternberg P.W."/>
            <person name="Mortazavi A."/>
        </authorList>
    </citation>
    <scope>NUCLEOTIDE SEQUENCE [LARGE SCALE GENOMIC DNA]</scope>
    <source>
        <strain evidence="2 3">ALL</strain>
    </source>
</reference>